<dbReference type="Proteomes" id="UP000824140">
    <property type="component" value="Unassembled WGS sequence"/>
</dbReference>
<evidence type="ECO:0000313" key="2">
    <source>
        <dbReference type="Proteomes" id="UP000824140"/>
    </source>
</evidence>
<accession>A0A9D1G133</accession>
<dbReference type="InterPro" id="IPR052913">
    <property type="entry name" value="Glycopeptide_resist_protein"/>
</dbReference>
<dbReference type="PANTHER" id="PTHR35788">
    <property type="entry name" value="EXPORTED PROTEIN-RELATED"/>
    <property type="match status" value="1"/>
</dbReference>
<dbReference type="PANTHER" id="PTHR35788:SF1">
    <property type="entry name" value="EXPORTED PROTEIN"/>
    <property type="match status" value="1"/>
</dbReference>
<proteinExistence type="predicted"/>
<sequence length="279" mass="31788">MGRIRVTQIFPWLLPLRRRQRIFCFYEKMRRDGNRYAKAKLDRALPYEVFSSTCPLYNAETGFDMRYQQNKVFNLKLAAARLEGVAIGPGETFSFWQLVRHADSVTPYKSALTELDGRLQTARGGGLCQLSNLLFWLFLHTPLTIVERHGHAKKDFPEPPSDAPLGVDATVYEGWLDLKVRNETAHAYQIALSFSAAEITGSVRCDAAPEVEIRVRNGNLSYCQRKDGIWEEVDVVRDCVERETGKVLVSRVLYRNRCRIGYPLPDGVPVLPDGRRSHA</sequence>
<dbReference type="NCBIfam" id="NF033128">
    <property type="entry name" value="vanW-gen"/>
    <property type="match status" value="1"/>
</dbReference>
<dbReference type="EMBL" id="DVJN01000117">
    <property type="protein sequence ID" value="HIS92550.1"/>
    <property type="molecule type" value="Genomic_DNA"/>
</dbReference>
<reference evidence="1" key="2">
    <citation type="journal article" date="2021" name="PeerJ">
        <title>Extensive microbial diversity within the chicken gut microbiome revealed by metagenomics and culture.</title>
        <authorList>
            <person name="Gilroy R."/>
            <person name="Ravi A."/>
            <person name="Getino M."/>
            <person name="Pursley I."/>
            <person name="Horton D.L."/>
            <person name="Alikhan N.F."/>
            <person name="Baker D."/>
            <person name="Gharbi K."/>
            <person name="Hall N."/>
            <person name="Watson M."/>
            <person name="Adriaenssens E.M."/>
            <person name="Foster-Nyarko E."/>
            <person name="Jarju S."/>
            <person name="Secka A."/>
            <person name="Antonio M."/>
            <person name="Oren A."/>
            <person name="Chaudhuri R.R."/>
            <person name="La Ragione R."/>
            <person name="Hildebrand F."/>
            <person name="Pallen M.J."/>
        </authorList>
    </citation>
    <scope>NUCLEOTIDE SEQUENCE</scope>
    <source>
        <strain evidence="1">13766</strain>
    </source>
</reference>
<protein>
    <submittedName>
        <fullName evidence="1">Glycopeptide resistance accessory protein VanW</fullName>
    </submittedName>
</protein>
<evidence type="ECO:0000313" key="1">
    <source>
        <dbReference type="EMBL" id="HIS92550.1"/>
    </source>
</evidence>
<name>A0A9D1G133_9FIRM</name>
<reference evidence="1" key="1">
    <citation type="submission" date="2020-10" db="EMBL/GenBank/DDBJ databases">
        <authorList>
            <person name="Gilroy R."/>
        </authorList>
    </citation>
    <scope>NUCLEOTIDE SEQUENCE</scope>
    <source>
        <strain evidence="1">13766</strain>
    </source>
</reference>
<gene>
    <name evidence="1" type="primary">vanW</name>
    <name evidence="1" type="ORF">IAA84_05975</name>
</gene>
<comment type="caution">
    <text evidence="1">The sequence shown here is derived from an EMBL/GenBank/DDBJ whole genome shotgun (WGS) entry which is preliminary data.</text>
</comment>
<dbReference type="Pfam" id="PF04294">
    <property type="entry name" value="VanW"/>
    <property type="match status" value="1"/>
</dbReference>
<dbReference type="InterPro" id="IPR007391">
    <property type="entry name" value="Vancomycin_resist_VanW"/>
</dbReference>
<organism evidence="1 2">
    <name type="scientific">Candidatus Alectryocaccomicrobium excrementavium</name>
    <dbReference type="NCBI Taxonomy" id="2840668"/>
    <lineage>
        <taxon>Bacteria</taxon>
        <taxon>Bacillati</taxon>
        <taxon>Bacillota</taxon>
        <taxon>Clostridia</taxon>
        <taxon>Candidatus Alectryocaccomicrobium</taxon>
    </lineage>
</organism>
<dbReference type="AlphaFoldDB" id="A0A9D1G133"/>